<evidence type="ECO:0000313" key="3">
    <source>
        <dbReference type="Proteomes" id="UP001169242"/>
    </source>
</evidence>
<feature type="domain" description="HNH nuclease" evidence="1">
    <location>
        <begin position="128"/>
        <end position="168"/>
    </location>
</feature>
<dbReference type="Gene3D" id="3.90.75.20">
    <property type="match status" value="1"/>
</dbReference>
<dbReference type="EMBL" id="JAQIFT010000007">
    <property type="protein sequence ID" value="MDA3730028.1"/>
    <property type="molecule type" value="Genomic_DNA"/>
</dbReference>
<reference evidence="2" key="1">
    <citation type="journal article" date="2023" name="Int. J. Syst. Evol. Microbiol.">
        <title>&lt;i&gt;Holtiella tumoricola&lt;/i&gt; gen. nov. sp. nov., isolated from a human clinical sample.</title>
        <authorList>
            <person name="Allen-Vercoe E."/>
            <person name="Daigneault M.C."/>
            <person name="Vancuren S.J."/>
            <person name="Cochrane K."/>
            <person name="O'Neal L.L."/>
            <person name="Sankaranarayanan K."/>
            <person name="Lawson P.A."/>
        </authorList>
    </citation>
    <scope>NUCLEOTIDE SEQUENCE</scope>
    <source>
        <strain evidence="2">CC70A</strain>
    </source>
</reference>
<keyword evidence="3" id="KW-1185">Reference proteome</keyword>
<dbReference type="RefSeq" id="WP_271010772.1">
    <property type="nucleotide sequence ID" value="NZ_JAQIFT010000007.1"/>
</dbReference>
<gene>
    <name evidence="2" type="ORF">PBV87_00685</name>
</gene>
<name>A0AA42DJD3_9FIRM</name>
<dbReference type="AlphaFoldDB" id="A0AA42DJD3"/>
<evidence type="ECO:0000313" key="2">
    <source>
        <dbReference type="EMBL" id="MDA3730028.1"/>
    </source>
</evidence>
<dbReference type="Pfam" id="PF13392">
    <property type="entry name" value="HNH_3"/>
    <property type="match status" value="1"/>
</dbReference>
<protein>
    <submittedName>
        <fullName evidence="2">HNH endonuclease signature motif containing protein</fullName>
    </submittedName>
</protein>
<dbReference type="Proteomes" id="UP001169242">
    <property type="component" value="Unassembled WGS sequence"/>
</dbReference>
<keyword evidence="2" id="KW-0540">Nuclease</keyword>
<organism evidence="2 3">
    <name type="scientific">Holtiella tumoricola</name>
    <dbReference type="NCBI Taxonomy" id="3018743"/>
    <lineage>
        <taxon>Bacteria</taxon>
        <taxon>Bacillati</taxon>
        <taxon>Bacillota</taxon>
        <taxon>Clostridia</taxon>
        <taxon>Lachnospirales</taxon>
        <taxon>Cellulosilyticaceae</taxon>
        <taxon>Holtiella</taxon>
    </lineage>
</organism>
<comment type="caution">
    <text evidence="2">The sequence shown here is derived from an EMBL/GenBank/DDBJ whole genome shotgun (WGS) entry which is preliminary data.</text>
</comment>
<sequence>MAKQFILFDPVTAERKIVTYKLLAGMTGRTVESLKDSKVKGWKLKSLNCYILDVDTPISVYRKLLAKEVIPNEVWRDIPNSRWQVSSYGRYRSKTPRTGKIIYRVPHNTKKSSYMIKIRIGNEGKSCRAHEKVFELFVGEVPKGHVVYHKNGNKYDNRVENLGVITRNKLVEIQATPAQRKPIVQMDKETGEILAEYRSIEAAVDANFTARNTIKRGLEQNIPTIGFIWKYEEQVTDELLYAE</sequence>
<keyword evidence="2" id="KW-0378">Hydrolase</keyword>
<proteinExistence type="predicted"/>
<evidence type="ECO:0000259" key="1">
    <source>
        <dbReference type="Pfam" id="PF13392"/>
    </source>
</evidence>
<dbReference type="InterPro" id="IPR044925">
    <property type="entry name" value="His-Me_finger_sf"/>
</dbReference>
<accession>A0AA42DJD3</accession>
<dbReference type="SUPFAM" id="SSF54060">
    <property type="entry name" value="His-Me finger endonucleases"/>
    <property type="match status" value="1"/>
</dbReference>
<dbReference type="InterPro" id="IPR003615">
    <property type="entry name" value="HNH_nuc"/>
</dbReference>
<keyword evidence="2" id="KW-0255">Endonuclease</keyword>
<dbReference type="GO" id="GO:0004519">
    <property type="term" value="F:endonuclease activity"/>
    <property type="evidence" value="ECO:0007669"/>
    <property type="project" value="UniProtKB-KW"/>
</dbReference>